<name>A0A1G2BAV8_9BACT</name>
<dbReference type="Gene3D" id="3.40.50.450">
    <property type="match status" value="1"/>
</dbReference>
<sequence>MKVFLQTHREKYKEETKLLRGLIAEAGFEIMVPQVVDPRQHKPTGWYLQHRAYQGFQAFIIEMTEPTPEVTYLLAQAMMHHKPTLCLYQKGQIPREFLQLIGKKKTPDFIEFKAYNRATVGGLLEDFLHTLKSASDDPSVNIKFTLRMSQKTDQYLQWRAKQVGQSKADYLRDTLSEQMEADMDFRSWMDKEWEE</sequence>
<comment type="caution">
    <text evidence="1">The sequence shown here is derived from an EMBL/GenBank/DDBJ whole genome shotgun (WGS) entry which is preliminary data.</text>
</comment>
<reference evidence="1 2" key="1">
    <citation type="journal article" date="2016" name="Nat. Commun.">
        <title>Thousands of microbial genomes shed light on interconnected biogeochemical processes in an aquifer system.</title>
        <authorList>
            <person name="Anantharaman K."/>
            <person name="Brown C.T."/>
            <person name="Hug L.A."/>
            <person name="Sharon I."/>
            <person name="Castelle C.J."/>
            <person name="Probst A.J."/>
            <person name="Thomas B.C."/>
            <person name="Singh A."/>
            <person name="Wilkins M.J."/>
            <person name="Karaoz U."/>
            <person name="Brodie E.L."/>
            <person name="Williams K.H."/>
            <person name="Hubbard S.S."/>
            <person name="Banfield J.F."/>
        </authorList>
    </citation>
    <scope>NUCLEOTIDE SEQUENCE [LARGE SCALE GENOMIC DNA]</scope>
</reference>
<evidence type="ECO:0000313" key="1">
    <source>
        <dbReference type="EMBL" id="OGY85337.1"/>
    </source>
</evidence>
<evidence type="ECO:0000313" key="2">
    <source>
        <dbReference type="Proteomes" id="UP000176952"/>
    </source>
</evidence>
<dbReference type="STRING" id="1798542.A3F54_02910"/>
<gene>
    <name evidence="1" type="ORF">A3F54_02910</name>
</gene>
<dbReference type="EMBL" id="MHKD01000002">
    <property type="protein sequence ID" value="OGY85337.1"/>
    <property type="molecule type" value="Genomic_DNA"/>
</dbReference>
<dbReference type="AlphaFoldDB" id="A0A1G2BAV8"/>
<organism evidence="1 2">
    <name type="scientific">Candidatus Kerfeldbacteria bacterium RIFCSPHIGHO2_12_FULL_48_17</name>
    <dbReference type="NCBI Taxonomy" id="1798542"/>
    <lineage>
        <taxon>Bacteria</taxon>
        <taxon>Candidatus Kerfeldiibacteriota</taxon>
    </lineage>
</organism>
<proteinExistence type="predicted"/>
<accession>A0A1G2BAV8</accession>
<dbReference type="Proteomes" id="UP000176952">
    <property type="component" value="Unassembled WGS sequence"/>
</dbReference>
<protein>
    <submittedName>
        <fullName evidence="1">Uncharacterized protein</fullName>
    </submittedName>
</protein>